<dbReference type="Proteomes" id="UP000246715">
    <property type="component" value="Segment"/>
</dbReference>
<evidence type="ECO:0000313" key="2">
    <source>
        <dbReference type="Proteomes" id="UP000246715"/>
    </source>
</evidence>
<gene>
    <name evidence="1" type="primary">M657L</name>
    <name evidence="1" type="ORF">MT325_M657L</name>
</gene>
<protein>
    <submittedName>
        <fullName evidence="1">Uncharacterized protein M657L</fullName>
    </submittedName>
</protein>
<dbReference type="Pfam" id="PF23827">
    <property type="entry name" value="DUF7197"/>
    <property type="match status" value="1"/>
</dbReference>
<dbReference type="InterPro" id="IPR055621">
    <property type="entry name" value="DUF7197"/>
</dbReference>
<proteinExistence type="predicted"/>
<organismHost>
    <name type="scientific">Paramecium bursaria</name>
    <dbReference type="NCBI Taxonomy" id="74790"/>
</organismHost>
<sequence>MVSNADHFLLASLHTFFEDKQNLSIMMEVVKNQTLSMRVLDWFVSNYSKKKNMFLVTKEGKHFNIYLEYKASLKSYSKRYFDPFCRGARVMFTDDKGKEFSTTVGQLNFFRWAIKNDLVEKCKNIVDDVEDDMISAVKQRKSTDKGESRRELNKAKIKQCLTTNVAVTISFD</sequence>
<organism evidence="1 2">
    <name type="scientific">Paramecium bursaria Chlorella virus MT325</name>
    <name type="common">PBCV-MT325</name>
    <dbReference type="NCBI Taxonomy" id="346932"/>
    <lineage>
        <taxon>Viruses</taxon>
        <taxon>Varidnaviria</taxon>
        <taxon>Bamfordvirae</taxon>
        <taxon>Nucleocytoviricota</taxon>
        <taxon>Megaviricetes</taxon>
        <taxon>Algavirales</taxon>
        <taxon>Phycodnaviridae</taxon>
        <taxon>Chlorovirus</taxon>
        <taxon>Chlorovirus conductrix</taxon>
        <taxon>Paramecium bursaria Chlorella virus A1</taxon>
    </lineage>
</organism>
<reference evidence="1 2" key="1">
    <citation type="journal article" date="2007" name="Virology">
        <title>Sequence and annotation of the 314-kb MT325 and the 321-kb FR483 viruses that infect Chlorella Pbi.</title>
        <authorList>
            <person name="Fitzgerald L.A."/>
            <person name="Graves M.V."/>
            <person name="Li X."/>
            <person name="Feldblyum T."/>
            <person name="Hartigan J."/>
            <person name="Van Etten J.L."/>
        </authorList>
    </citation>
    <scope>NUCLEOTIDE SEQUENCE [LARGE SCALE GENOMIC DNA]</scope>
    <source>
        <strain evidence="1 2">MT325</strain>
    </source>
</reference>
<name>A7IV37_PBCVM</name>
<accession>A7IV37</accession>
<evidence type="ECO:0000313" key="1">
    <source>
        <dbReference type="EMBL" id="ABT14211.1"/>
    </source>
</evidence>
<dbReference type="EMBL" id="DQ491001">
    <property type="protein sequence ID" value="ABT14211.1"/>
    <property type="molecule type" value="Genomic_DNA"/>
</dbReference>